<dbReference type="EMBL" id="CP071504">
    <property type="protein sequence ID" value="QSX28493.1"/>
    <property type="molecule type" value="Genomic_DNA"/>
</dbReference>
<evidence type="ECO:0000259" key="4">
    <source>
        <dbReference type="Pfam" id="PF04715"/>
    </source>
</evidence>
<dbReference type="GO" id="GO:0000162">
    <property type="term" value="P:L-tryptophan biosynthetic process"/>
    <property type="evidence" value="ECO:0007669"/>
    <property type="project" value="TreeGrafter"/>
</dbReference>
<proteinExistence type="predicted"/>
<keyword evidence="5" id="KW-0032">Aminotransferase</keyword>
<dbReference type="PRINTS" id="PR00095">
    <property type="entry name" value="ANTSNTHASEI"/>
</dbReference>
<dbReference type="SUPFAM" id="SSF56322">
    <property type="entry name" value="ADC synthase"/>
    <property type="match status" value="1"/>
</dbReference>
<dbReference type="GO" id="GO:0009396">
    <property type="term" value="P:folic acid-containing compound biosynthetic process"/>
    <property type="evidence" value="ECO:0007669"/>
    <property type="project" value="InterPro"/>
</dbReference>
<keyword evidence="2 5" id="KW-0808">Transferase</keyword>
<dbReference type="EC" id="2.6.1.85" evidence="1"/>
<dbReference type="InterPro" id="IPR005801">
    <property type="entry name" value="ADC_synthase"/>
</dbReference>
<dbReference type="PANTHER" id="PTHR11236">
    <property type="entry name" value="AMINOBENZOATE/ANTHRANILATE SYNTHASE"/>
    <property type="match status" value="1"/>
</dbReference>
<dbReference type="GO" id="GO:0046820">
    <property type="term" value="F:4-amino-4-deoxychorismate synthase activity"/>
    <property type="evidence" value="ECO:0007669"/>
    <property type="project" value="UniProtKB-EC"/>
</dbReference>
<evidence type="ECO:0000256" key="2">
    <source>
        <dbReference type="ARBA" id="ARBA00022679"/>
    </source>
</evidence>
<dbReference type="RefSeq" id="WP_207323920.1">
    <property type="nucleotide sequence ID" value="NZ_CP071504.1"/>
</dbReference>
<name>A0A974XJN3_9GAMM</name>
<evidence type="ECO:0000259" key="3">
    <source>
        <dbReference type="Pfam" id="PF00425"/>
    </source>
</evidence>
<dbReference type="Pfam" id="PF04715">
    <property type="entry name" value="Anth_synt_I_N"/>
    <property type="match status" value="1"/>
</dbReference>
<evidence type="ECO:0000313" key="5">
    <source>
        <dbReference type="EMBL" id="QSX28493.1"/>
    </source>
</evidence>
<evidence type="ECO:0000313" key="6">
    <source>
        <dbReference type="Proteomes" id="UP000663281"/>
    </source>
</evidence>
<dbReference type="InterPro" id="IPR005802">
    <property type="entry name" value="ADC_synth_comp_1"/>
</dbReference>
<dbReference type="Pfam" id="PF00425">
    <property type="entry name" value="Chorismate_bind"/>
    <property type="match status" value="1"/>
</dbReference>
<dbReference type="InterPro" id="IPR006805">
    <property type="entry name" value="Anth_synth_I_N"/>
</dbReference>
<dbReference type="KEGG" id="scyp:JYB88_09240"/>
<evidence type="ECO:0000256" key="1">
    <source>
        <dbReference type="ARBA" id="ARBA00013139"/>
    </source>
</evidence>
<dbReference type="PANTHER" id="PTHR11236:SF50">
    <property type="entry name" value="AMINODEOXYCHORISMATE SYNTHASE COMPONENT 1"/>
    <property type="match status" value="1"/>
</dbReference>
<keyword evidence="6" id="KW-1185">Reference proteome</keyword>
<dbReference type="Proteomes" id="UP000663281">
    <property type="component" value="Chromosome"/>
</dbReference>
<dbReference type="InterPro" id="IPR015890">
    <property type="entry name" value="Chorismate_C"/>
</dbReference>
<dbReference type="Gene3D" id="3.60.120.10">
    <property type="entry name" value="Anthranilate synthase"/>
    <property type="match status" value="1"/>
</dbReference>
<feature type="domain" description="Chorismate-utilising enzyme C-terminal" evidence="3">
    <location>
        <begin position="210"/>
        <end position="463"/>
    </location>
</feature>
<dbReference type="NCBIfam" id="TIGR00553">
    <property type="entry name" value="pabB"/>
    <property type="match status" value="1"/>
</dbReference>
<dbReference type="AlphaFoldDB" id="A0A974XJN3"/>
<feature type="domain" description="Anthranilate synthase component I N-terminal" evidence="4">
    <location>
        <begin position="24"/>
        <end position="165"/>
    </location>
</feature>
<sequence length="484" mass="52708">MFKLAQSRHVSAPLAVKTLDWDDSTPALFAHLAHLPWALLLDSADAPHEDARRDLICANPVASLSATETEAHLWHSDGVFEAPLPATLACTDPLALLEQMQTALFPHAKPCSGSPFAGGAAGAFSYDLGRTIEKLPSRAKDDIALPLLNIGFYDWVLVRDYDSNNWSLVHYLGEAALNETLAWLESLRSQAEPVPDNFKLTRPFAKQISFEQYRQKFDAVQSYLHSGDCYQINLTQRFSAGFEGDAWQAYQALRRANGAPFSAFMRLPQGSILSISPERFIRLDGRKIQTKPIKGTLPRQQDPALDAKAAETLKSSPKDRAENLMIVDLLRNDMGKVASPGSVRVPSLFAIESFPAVHHLVSTVEAELAEGQSAASLLRAAFPGGSITGAPKIRAMEIIEELEPSRRSLYCGSMGYLSQSGAMDTSITIRTLVAADGEIHCWAGGGVVADSVVESEYQESFDKVSKILPLLERFLGPDAGSGAR</sequence>
<organism evidence="5 6">
    <name type="scientific">Shewanella cyperi</name>
    <dbReference type="NCBI Taxonomy" id="2814292"/>
    <lineage>
        <taxon>Bacteria</taxon>
        <taxon>Pseudomonadati</taxon>
        <taxon>Pseudomonadota</taxon>
        <taxon>Gammaproteobacteria</taxon>
        <taxon>Alteromonadales</taxon>
        <taxon>Shewanellaceae</taxon>
        <taxon>Shewanella</taxon>
    </lineage>
</organism>
<protein>
    <recommendedName>
        <fullName evidence="1">aminodeoxychorismate synthase</fullName>
        <ecNumber evidence="1">2.6.1.85</ecNumber>
    </recommendedName>
</protein>
<gene>
    <name evidence="5" type="primary">pabB</name>
    <name evidence="5" type="ORF">JYB88_09240</name>
</gene>
<accession>A0A974XJN3</accession>
<dbReference type="InterPro" id="IPR019999">
    <property type="entry name" value="Anth_synth_I-like"/>
</dbReference>
<reference evidence="5 6" key="1">
    <citation type="submission" date="2021-03" db="EMBL/GenBank/DDBJ databases">
        <title>Novel species identification of genus Shewanella.</title>
        <authorList>
            <person name="Liu G."/>
            <person name="Zhang Q."/>
        </authorList>
    </citation>
    <scope>NUCLEOTIDE SEQUENCE [LARGE SCALE GENOMIC DNA]</scope>
    <source>
        <strain evidence="5 6">FJAT-53726</strain>
    </source>
</reference>